<gene>
    <name evidence="2" type="ORF">FALBO_3579</name>
</gene>
<dbReference type="AlphaFoldDB" id="A0A8H4LKH6"/>
<sequence length="363" mass="41078">MDKKQTSPELLQAELLPTQEEQVLANPPSRKRQIDSGSDIGDKPQLRRARLTRKNLIRFTKMGKDKKKESKKSSSSHRDSTSESQKTKTTSTTTSGFADQAFKNGILPSRHSKPPANLKDMQERHGKSRTSVSPTGSEFKRYSNKVGRAPNESTMVVETTRRIIKDYDEEDYHQSFNQSFTGFPKDVGFNDGLSAAQPDYVEGLEKAVYGPFPIDEYIPGAVLYEDDPDSLALPHLAGEYKARGKNMEEARLQSSYDGAALVYARNQALSYMGRSDPPGLAKVTTFTTDGTTLNQYAHYAEESEDGTTKYHQYRIKSTNLIDSHQEFRDGRRGLRNAQDYAKDQSYALRDDLREYWKQQRSTL</sequence>
<evidence type="ECO:0000313" key="3">
    <source>
        <dbReference type="Proteomes" id="UP000554235"/>
    </source>
</evidence>
<feature type="region of interest" description="Disordered" evidence="1">
    <location>
        <begin position="1"/>
        <end position="142"/>
    </location>
</feature>
<proteinExistence type="predicted"/>
<dbReference type="Proteomes" id="UP000554235">
    <property type="component" value="Unassembled WGS sequence"/>
</dbReference>
<evidence type="ECO:0000256" key="1">
    <source>
        <dbReference type="SAM" id="MobiDB-lite"/>
    </source>
</evidence>
<dbReference type="EMBL" id="JAADYS010000466">
    <property type="protein sequence ID" value="KAF4469534.1"/>
    <property type="molecule type" value="Genomic_DNA"/>
</dbReference>
<feature type="compositionally biased region" description="Basic and acidic residues" evidence="1">
    <location>
        <begin position="62"/>
        <end position="81"/>
    </location>
</feature>
<accession>A0A8H4LKH6</accession>
<dbReference type="OrthoDB" id="5424149at2759"/>
<feature type="compositionally biased region" description="Low complexity" evidence="1">
    <location>
        <begin position="82"/>
        <end position="95"/>
    </location>
</feature>
<evidence type="ECO:0000313" key="2">
    <source>
        <dbReference type="EMBL" id="KAF4469534.1"/>
    </source>
</evidence>
<keyword evidence="3" id="KW-1185">Reference proteome</keyword>
<feature type="compositionally biased region" description="Basic residues" evidence="1">
    <location>
        <begin position="46"/>
        <end position="56"/>
    </location>
</feature>
<organism evidence="2 3">
    <name type="scientific">Fusarium albosuccineum</name>
    <dbReference type="NCBI Taxonomy" id="1237068"/>
    <lineage>
        <taxon>Eukaryota</taxon>
        <taxon>Fungi</taxon>
        <taxon>Dikarya</taxon>
        <taxon>Ascomycota</taxon>
        <taxon>Pezizomycotina</taxon>
        <taxon>Sordariomycetes</taxon>
        <taxon>Hypocreomycetidae</taxon>
        <taxon>Hypocreales</taxon>
        <taxon>Nectriaceae</taxon>
        <taxon>Fusarium</taxon>
        <taxon>Fusarium decemcellulare species complex</taxon>
    </lineage>
</organism>
<name>A0A8H4LKH6_9HYPO</name>
<protein>
    <submittedName>
        <fullName evidence="2">Heterokaryon incompatibility</fullName>
    </submittedName>
</protein>
<reference evidence="2 3" key="1">
    <citation type="submission" date="2020-01" db="EMBL/GenBank/DDBJ databases">
        <title>Identification and distribution of gene clusters putatively required for synthesis of sphingolipid metabolism inhibitors in phylogenetically diverse species of the filamentous fungus Fusarium.</title>
        <authorList>
            <person name="Kim H.-S."/>
            <person name="Busman M."/>
            <person name="Brown D.W."/>
            <person name="Divon H."/>
            <person name="Uhlig S."/>
            <person name="Proctor R.H."/>
        </authorList>
    </citation>
    <scope>NUCLEOTIDE SEQUENCE [LARGE SCALE GENOMIC DNA]</scope>
    <source>
        <strain evidence="2 3">NRRL 20459</strain>
    </source>
</reference>
<comment type="caution">
    <text evidence="2">The sequence shown here is derived from an EMBL/GenBank/DDBJ whole genome shotgun (WGS) entry which is preliminary data.</text>
</comment>